<evidence type="ECO:0000313" key="9">
    <source>
        <dbReference type="Proteomes" id="UP000034410"/>
    </source>
</evidence>
<protein>
    <submittedName>
        <fullName evidence="8">Secretion system protein F</fullName>
    </submittedName>
</protein>
<dbReference type="InterPro" id="IPR042094">
    <property type="entry name" value="T2SS_GspF_sf"/>
</dbReference>
<dbReference type="Pfam" id="PF00482">
    <property type="entry name" value="T2SSF"/>
    <property type="match status" value="1"/>
</dbReference>
<dbReference type="KEGG" id="seds:AAY24_10630"/>
<feature type="transmembrane region" description="Helical" evidence="6">
    <location>
        <begin position="32"/>
        <end position="52"/>
    </location>
</feature>
<feature type="domain" description="Type II secretion system protein GspF" evidence="7">
    <location>
        <begin position="138"/>
        <end position="263"/>
    </location>
</feature>
<dbReference type="InterPro" id="IPR018076">
    <property type="entry name" value="T2SS_GspF_dom"/>
</dbReference>
<evidence type="ECO:0000256" key="3">
    <source>
        <dbReference type="ARBA" id="ARBA00022692"/>
    </source>
</evidence>
<accession>A0A0F7K5G5</accession>
<dbReference type="PANTHER" id="PTHR35007">
    <property type="entry name" value="INTEGRAL MEMBRANE PROTEIN-RELATED"/>
    <property type="match status" value="1"/>
</dbReference>
<dbReference type="Proteomes" id="UP000034410">
    <property type="component" value="Chromosome"/>
</dbReference>
<proteinExistence type="predicted"/>
<evidence type="ECO:0000256" key="6">
    <source>
        <dbReference type="SAM" id="Phobius"/>
    </source>
</evidence>
<gene>
    <name evidence="8" type="ORF">AAY24_10630</name>
</gene>
<keyword evidence="3 6" id="KW-0812">Transmembrane</keyword>
<dbReference type="PANTHER" id="PTHR35007:SF2">
    <property type="entry name" value="PILUS ASSEMBLE PROTEIN"/>
    <property type="match status" value="1"/>
</dbReference>
<keyword evidence="4 6" id="KW-1133">Transmembrane helix</keyword>
<feature type="transmembrane region" description="Helical" evidence="6">
    <location>
        <begin position="247"/>
        <end position="269"/>
    </location>
</feature>
<dbReference type="EMBL" id="CP011412">
    <property type="protein sequence ID" value="AKH22203.1"/>
    <property type="molecule type" value="Genomic_DNA"/>
</dbReference>
<comment type="subcellular location">
    <subcellularLocation>
        <location evidence="1">Cell membrane</location>
        <topology evidence="1">Multi-pass membrane protein</topology>
    </subcellularLocation>
</comment>
<name>A0A0F7K5G5_9GAMM</name>
<evidence type="ECO:0000256" key="5">
    <source>
        <dbReference type="ARBA" id="ARBA00023136"/>
    </source>
</evidence>
<sequence length="274" mass="30769">MFWVLLVGTAAPAIDSEDRSYMDPLPPMLKLLWPFILLLSNTLVQLYSNRYLDNTEEKLQKTGVGYLMTAEQFVALRYLSAIITFGMALLMVAALQPKESTLILLLAPLGGFLFPLVWLSDVRKRRTKAVIKALPVYLDFITMAIEAGLNLSGALQQAMQKGPAGPLRNEFAIVMRDLRSGSTRAEAFKRMADRLDIAEITSFVNALVQAERMGGSMATTMRIQSEQRRSERFQRAEKQAMQAPVKLIFPLIVFIFPVTFIILGFPIAMKFLNN</sequence>
<feature type="transmembrane region" description="Helical" evidence="6">
    <location>
        <begin position="73"/>
        <end position="95"/>
    </location>
</feature>
<organism evidence="8 9">
    <name type="scientific">Sedimenticola thiotaurini</name>
    <dbReference type="NCBI Taxonomy" id="1543721"/>
    <lineage>
        <taxon>Bacteria</taxon>
        <taxon>Pseudomonadati</taxon>
        <taxon>Pseudomonadota</taxon>
        <taxon>Gammaproteobacteria</taxon>
        <taxon>Chromatiales</taxon>
        <taxon>Sedimenticolaceae</taxon>
        <taxon>Sedimenticola</taxon>
    </lineage>
</organism>
<keyword evidence="5 6" id="KW-0472">Membrane</keyword>
<keyword evidence="9" id="KW-1185">Reference proteome</keyword>
<feature type="transmembrane region" description="Helical" evidence="6">
    <location>
        <begin position="101"/>
        <end position="119"/>
    </location>
</feature>
<dbReference type="PATRIC" id="fig|1543721.4.peg.2204"/>
<evidence type="ECO:0000256" key="4">
    <source>
        <dbReference type="ARBA" id="ARBA00022989"/>
    </source>
</evidence>
<keyword evidence="2" id="KW-1003">Cell membrane</keyword>
<evidence type="ECO:0000259" key="7">
    <source>
        <dbReference type="Pfam" id="PF00482"/>
    </source>
</evidence>
<reference evidence="8 9" key="1">
    <citation type="journal article" date="2015" name="Genome Announc.">
        <title>Complete Genome Sequence of Sedimenticola thiotaurini Strain SIP-G1, a Polyphosphate- and Polyhydroxyalkanoate-Accumulating Sulfur-Oxidizing Gammaproteobacterium Isolated from Salt Marsh Sediments.</title>
        <authorList>
            <person name="Flood B.E."/>
            <person name="Jones D.S."/>
            <person name="Bailey J.V."/>
        </authorList>
    </citation>
    <scope>NUCLEOTIDE SEQUENCE [LARGE SCALE GENOMIC DNA]</scope>
    <source>
        <strain evidence="8 9">SIP-G1</strain>
    </source>
</reference>
<dbReference type="GO" id="GO:0005886">
    <property type="term" value="C:plasma membrane"/>
    <property type="evidence" value="ECO:0007669"/>
    <property type="project" value="UniProtKB-SubCell"/>
</dbReference>
<evidence type="ECO:0000256" key="2">
    <source>
        <dbReference type="ARBA" id="ARBA00022475"/>
    </source>
</evidence>
<dbReference type="AlphaFoldDB" id="A0A0F7K5G5"/>
<evidence type="ECO:0000313" key="8">
    <source>
        <dbReference type="EMBL" id="AKH22203.1"/>
    </source>
</evidence>
<dbReference type="Gene3D" id="1.20.81.30">
    <property type="entry name" value="Type II secretion system (T2SS), domain F"/>
    <property type="match status" value="1"/>
</dbReference>
<evidence type="ECO:0000256" key="1">
    <source>
        <dbReference type="ARBA" id="ARBA00004651"/>
    </source>
</evidence>